<keyword evidence="4 6" id="KW-1133">Transmembrane helix</keyword>
<dbReference type="InterPro" id="IPR000182">
    <property type="entry name" value="GNAT_dom"/>
</dbReference>
<evidence type="ECO:0000256" key="6">
    <source>
        <dbReference type="SAM" id="Phobius"/>
    </source>
</evidence>
<dbReference type="GO" id="GO:0016020">
    <property type="term" value="C:membrane"/>
    <property type="evidence" value="ECO:0007669"/>
    <property type="project" value="UniProtKB-SubCell"/>
</dbReference>
<accession>A0A3N0BJG6</accession>
<dbReference type="EMBL" id="QICD01000002">
    <property type="protein sequence ID" value="RNL48436.1"/>
    <property type="molecule type" value="Genomic_DNA"/>
</dbReference>
<evidence type="ECO:0000256" key="4">
    <source>
        <dbReference type="ARBA" id="ARBA00022989"/>
    </source>
</evidence>
<evidence type="ECO:0000256" key="3">
    <source>
        <dbReference type="ARBA" id="ARBA00022692"/>
    </source>
</evidence>
<dbReference type="Pfam" id="PF00892">
    <property type="entry name" value="EamA"/>
    <property type="match status" value="2"/>
</dbReference>
<dbReference type="GO" id="GO:0016747">
    <property type="term" value="F:acyltransferase activity, transferring groups other than amino-acyl groups"/>
    <property type="evidence" value="ECO:0007669"/>
    <property type="project" value="InterPro"/>
</dbReference>
<feature type="transmembrane region" description="Helical" evidence="6">
    <location>
        <begin position="194"/>
        <end position="214"/>
    </location>
</feature>
<feature type="domain" description="N-acetyltransferase" evidence="7">
    <location>
        <begin position="335"/>
        <end position="513"/>
    </location>
</feature>
<evidence type="ECO:0000256" key="2">
    <source>
        <dbReference type="ARBA" id="ARBA00007362"/>
    </source>
</evidence>
<name>A0A3N0BJG6_9ACTN</name>
<feature type="transmembrane region" description="Helical" evidence="6">
    <location>
        <begin position="226"/>
        <end position="246"/>
    </location>
</feature>
<organism evidence="8 9">
    <name type="scientific">Paraeggerthella hongkongensis</name>
    <dbReference type="NCBI Taxonomy" id="230658"/>
    <lineage>
        <taxon>Bacteria</taxon>
        <taxon>Bacillati</taxon>
        <taxon>Actinomycetota</taxon>
        <taxon>Coriobacteriia</taxon>
        <taxon>Eggerthellales</taxon>
        <taxon>Eggerthellaceae</taxon>
        <taxon>Paraeggerthella</taxon>
    </lineage>
</organism>
<reference evidence="9" key="1">
    <citation type="submission" date="2018-05" db="EMBL/GenBank/DDBJ databases">
        <title>Genome Sequencing of selected type strains of the family Eggerthellaceae.</title>
        <authorList>
            <person name="Danylec N."/>
            <person name="Stoll D.A."/>
            <person name="Doetsch A."/>
            <person name="Huch M."/>
        </authorList>
    </citation>
    <scope>NUCLEOTIDE SEQUENCE [LARGE SCALE GENOMIC DNA]</scope>
    <source>
        <strain evidence="9">DSM 16106</strain>
    </source>
</reference>
<gene>
    <name evidence="8" type="ORF">DMP08_02170</name>
</gene>
<dbReference type="PROSITE" id="PS51186">
    <property type="entry name" value="GNAT"/>
    <property type="match status" value="1"/>
</dbReference>
<evidence type="ECO:0000313" key="9">
    <source>
        <dbReference type="Proteomes" id="UP000278632"/>
    </source>
</evidence>
<feature type="transmembrane region" description="Helical" evidence="6">
    <location>
        <begin position="169"/>
        <end position="187"/>
    </location>
</feature>
<feature type="transmembrane region" description="Helical" evidence="6">
    <location>
        <begin position="45"/>
        <end position="64"/>
    </location>
</feature>
<comment type="subcellular location">
    <subcellularLocation>
        <location evidence="1">Membrane</location>
        <topology evidence="1">Multi-pass membrane protein</topology>
    </subcellularLocation>
</comment>
<keyword evidence="3 6" id="KW-0812">Transmembrane</keyword>
<sequence length="514" mass="55459">MAEAVAATGGRRHVARGVACALAGGICWGFSGTCAQLLMEYGAPATWITCVRMLIAAAFFLTITAMRNWRDLVAVFRDWRSLAEIAAFAVFGVVLTQISYLYAIEYTSAGVGTTLEQVGLVFIMLYVCLRKRRFPKLREAGGLLLALGGMLVIATQGDFGGLAIPVEGLAWGLLSAVALSFYTLMPVRVLKKWGAMLVTGLAMLFGGSAASAVFQPWTVPVQLSGGALAALVAIVLVGTLGAYMLYLQGVADAGPVKASLLCCVEPVSATLLALFWLHASVSAWDMLGCVMIVVMIFLVTEREPKAAPGDAAGAPAADFDDPPLFAGRASVLGYYSARPAVREDFDRVAALLDVGHETFAELGIDEGRSKKYPSARRLMHSIKNGTTHVIEDGNGRVIAVFAVSFSPDKNYDNELDGAWLTDTKASPQPYAELHWVSVDRHARRRGVGMFILDKADQIARAGGRLSVRADVYPQNLPMQKLLEKHGYERCGSMVIRDVFGREKHRVAYERVLRS</sequence>
<dbReference type="SUPFAM" id="SSF55729">
    <property type="entry name" value="Acyl-CoA N-acyltransferases (Nat)"/>
    <property type="match status" value="1"/>
</dbReference>
<dbReference type="InterPro" id="IPR000620">
    <property type="entry name" value="EamA_dom"/>
</dbReference>
<dbReference type="Gene3D" id="3.40.630.30">
    <property type="match status" value="1"/>
</dbReference>
<dbReference type="RefSeq" id="WP_123191354.1">
    <property type="nucleotide sequence ID" value="NZ_QICD01000002.1"/>
</dbReference>
<keyword evidence="9" id="KW-1185">Reference proteome</keyword>
<keyword evidence="5 6" id="KW-0472">Membrane</keyword>
<protein>
    <submittedName>
        <fullName evidence="8">GNAT family N-acetyltransferase</fullName>
    </submittedName>
</protein>
<dbReference type="SUPFAM" id="SSF103481">
    <property type="entry name" value="Multidrug resistance efflux transporter EmrE"/>
    <property type="match status" value="2"/>
</dbReference>
<dbReference type="PANTHER" id="PTHR32322">
    <property type="entry name" value="INNER MEMBRANE TRANSPORTER"/>
    <property type="match status" value="1"/>
</dbReference>
<feature type="transmembrane region" description="Helical" evidence="6">
    <location>
        <begin position="85"/>
        <end position="103"/>
    </location>
</feature>
<dbReference type="Pfam" id="PF00583">
    <property type="entry name" value="Acetyltransf_1"/>
    <property type="match status" value="1"/>
</dbReference>
<comment type="caution">
    <text evidence="8">The sequence shown here is derived from an EMBL/GenBank/DDBJ whole genome shotgun (WGS) entry which is preliminary data.</text>
</comment>
<dbReference type="Proteomes" id="UP000278632">
    <property type="component" value="Unassembled WGS sequence"/>
</dbReference>
<evidence type="ECO:0000313" key="8">
    <source>
        <dbReference type="EMBL" id="RNL48436.1"/>
    </source>
</evidence>
<dbReference type="PANTHER" id="PTHR32322:SF2">
    <property type="entry name" value="EAMA DOMAIN-CONTAINING PROTEIN"/>
    <property type="match status" value="1"/>
</dbReference>
<evidence type="ECO:0000256" key="5">
    <source>
        <dbReference type="ARBA" id="ARBA00023136"/>
    </source>
</evidence>
<evidence type="ECO:0000256" key="1">
    <source>
        <dbReference type="ARBA" id="ARBA00004141"/>
    </source>
</evidence>
<dbReference type="InterPro" id="IPR016181">
    <property type="entry name" value="Acyl_CoA_acyltransferase"/>
</dbReference>
<feature type="transmembrane region" description="Helical" evidence="6">
    <location>
        <begin position="141"/>
        <end position="163"/>
    </location>
</feature>
<keyword evidence="8" id="KW-0808">Transferase</keyword>
<dbReference type="InterPro" id="IPR037185">
    <property type="entry name" value="EmrE-like"/>
</dbReference>
<dbReference type="AlphaFoldDB" id="A0A3N0BJG6"/>
<feature type="transmembrane region" description="Helical" evidence="6">
    <location>
        <begin position="109"/>
        <end position="129"/>
    </location>
</feature>
<dbReference type="InterPro" id="IPR050638">
    <property type="entry name" value="AA-Vitamin_Transporters"/>
</dbReference>
<evidence type="ECO:0000259" key="7">
    <source>
        <dbReference type="PROSITE" id="PS51186"/>
    </source>
</evidence>
<feature type="transmembrane region" description="Helical" evidence="6">
    <location>
        <begin position="258"/>
        <end position="277"/>
    </location>
</feature>
<dbReference type="CDD" id="cd04301">
    <property type="entry name" value="NAT_SF"/>
    <property type="match status" value="1"/>
</dbReference>
<feature type="transmembrane region" description="Helical" evidence="6">
    <location>
        <begin position="18"/>
        <end position="39"/>
    </location>
</feature>
<feature type="transmembrane region" description="Helical" evidence="6">
    <location>
        <begin position="283"/>
        <end position="300"/>
    </location>
</feature>
<proteinExistence type="inferred from homology"/>
<dbReference type="OrthoDB" id="9810818at2"/>
<comment type="similarity">
    <text evidence="2">Belongs to the EamA transporter family.</text>
</comment>